<feature type="coiled-coil region" evidence="1">
    <location>
        <begin position="131"/>
        <end position="158"/>
    </location>
</feature>
<dbReference type="Gene3D" id="2.60.120.10">
    <property type="entry name" value="Jelly Rolls"/>
    <property type="match status" value="1"/>
</dbReference>
<sequence length="538" mass="58197">MNDQAPRRLGRPAGPLSNAPGAKPLVAALLRNLLDKAGFTQATLATELGMSTSTLSTRLRGDRLEWPFVNRVIELCSQDRDPRTCERRLEQARRLWDGLPPPAQGAPARPRNGRDIVIDSLLQVSSAETGRAEALQELSDKQRQLDQAVRARRQAEAAVQAASSLNAVLAVWVIVMADEVERAQSHRNTLARRTPLDPAELVRVDTLLGLAVRHHERITHDSAKAASDLGRATSVLAGLITCGRRLQADIARLHADRPSPADSREDDGDRALPLPFDAAREFAADIDRALDRIEAFSNTIGQEVQQTADVLATLDPAGADHFPQQASPAAHSTGYRPGSFLALLTPEDHNALLQLGDRRRTQNIVQFSLMDGVVLIRSGLLVRKIRTGAGAFNVGVCGAGDVAGDTHALTGMPTNEFVEYLRNGDVVVIPSRTFAEHLRATPTVRQALLASEAHESARSSRQAGRGPREALIRLLVRLAESYGEAIPDGIGIALDTHTLSSIVPDADTTLDELAREDLAHAHDRHIVVPDLTALRASQ</sequence>
<feature type="region of interest" description="Disordered" evidence="2">
    <location>
        <begin position="253"/>
        <end position="272"/>
    </location>
</feature>
<evidence type="ECO:0000256" key="1">
    <source>
        <dbReference type="SAM" id="Coils"/>
    </source>
</evidence>
<dbReference type="InterPro" id="IPR001387">
    <property type="entry name" value="Cro/C1-type_HTH"/>
</dbReference>
<dbReference type="InterPro" id="IPR014710">
    <property type="entry name" value="RmlC-like_jellyroll"/>
</dbReference>
<feature type="region of interest" description="Disordered" evidence="2">
    <location>
        <begin position="1"/>
        <end position="21"/>
    </location>
</feature>
<dbReference type="SUPFAM" id="SSF51206">
    <property type="entry name" value="cAMP-binding domain-like"/>
    <property type="match status" value="1"/>
</dbReference>
<dbReference type="Gene3D" id="1.10.260.40">
    <property type="entry name" value="lambda repressor-like DNA-binding domains"/>
    <property type="match status" value="1"/>
</dbReference>
<feature type="compositionally biased region" description="Basic and acidic residues" evidence="2">
    <location>
        <begin position="253"/>
        <end position="270"/>
    </location>
</feature>
<dbReference type="InterPro" id="IPR018490">
    <property type="entry name" value="cNMP-bd_dom_sf"/>
</dbReference>
<dbReference type="PROSITE" id="PS50943">
    <property type="entry name" value="HTH_CROC1"/>
    <property type="match status" value="1"/>
</dbReference>
<proteinExistence type="predicted"/>
<organism evidence="4">
    <name type="scientific">Streptomyces sp. NBC_01393</name>
    <dbReference type="NCBI Taxonomy" id="2903851"/>
    <lineage>
        <taxon>Bacteria</taxon>
        <taxon>Bacillati</taxon>
        <taxon>Actinomycetota</taxon>
        <taxon>Actinomycetes</taxon>
        <taxon>Kitasatosporales</taxon>
        <taxon>Streptomycetaceae</taxon>
        <taxon>Streptomyces</taxon>
    </lineage>
</organism>
<reference evidence="4" key="1">
    <citation type="submission" date="2022-10" db="EMBL/GenBank/DDBJ databases">
        <title>The complete genomes of actinobacterial strains from the NBC collection.</title>
        <authorList>
            <person name="Joergensen T.S."/>
            <person name="Alvarez Arevalo M."/>
            <person name="Sterndorff E.B."/>
            <person name="Faurdal D."/>
            <person name="Vuksanovic O."/>
            <person name="Mourched A.-S."/>
            <person name="Charusanti P."/>
            <person name="Shaw S."/>
            <person name="Blin K."/>
            <person name="Weber T."/>
        </authorList>
    </citation>
    <scope>NUCLEOTIDE SEQUENCE</scope>
    <source>
        <strain evidence="4">NBC_01393</strain>
    </source>
</reference>
<protein>
    <recommendedName>
        <fullName evidence="3">HTH cro/C1-type domain-containing protein</fullName>
    </recommendedName>
</protein>
<dbReference type="SUPFAM" id="SSF47413">
    <property type="entry name" value="lambda repressor-like DNA-binding domains"/>
    <property type="match status" value="1"/>
</dbReference>
<name>A0AAU3I8U0_9ACTN</name>
<dbReference type="InterPro" id="IPR010982">
    <property type="entry name" value="Lambda_DNA-bd_dom_sf"/>
</dbReference>
<dbReference type="GO" id="GO:0003677">
    <property type="term" value="F:DNA binding"/>
    <property type="evidence" value="ECO:0007669"/>
    <property type="project" value="InterPro"/>
</dbReference>
<accession>A0AAU3I8U0</accession>
<dbReference type="CDD" id="cd00093">
    <property type="entry name" value="HTH_XRE"/>
    <property type="match status" value="1"/>
</dbReference>
<evidence type="ECO:0000259" key="3">
    <source>
        <dbReference type="PROSITE" id="PS50943"/>
    </source>
</evidence>
<dbReference type="AlphaFoldDB" id="A0AAU3I8U0"/>
<evidence type="ECO:0000313" key="4">
    <source>
        <dbReference type="EMBL" id="WTZ14282.1"/>
    </source>
</evidence>
<feature type="domain" description="HTH cro/C1-type" evidence="3">
    <location>
        <begin position="30"/>
        <end position="56"/>
    </location>
</feature>
<dbReference type="EMBL" id="CP109546">
    <property type="protein sequence ID" value="WTZ14282.1"/>
    <property type="molecule type" value="Genomic_DNA"/>
</dbReference>
<dbReference type="Pfam" id="PF13560">
    <property type="entry name" value="HTH_31"/>
    <property type="match status" value="1"/>
</dbReference>
<keyword evidence="1" id="KW-0175">Coiled coil</keyword>
<evidence type="ECO:0000256" key="2">
    <source>
        <dbReference type="SAM" id="MobiDB-lite"/>
    </source>
</evidence>
<gene>
    <name evidence="4" type="ORF">OG699_43835</name>
</gene>